<keyword evidence="3" id="KW-0645">Protease</keyword>
<comment type="caution">
    <text evidence="3">The sequence shown here is derived from an EMBL/GenBank/DDBJ whole genome shotgun (WGS) entry which is preliminary data.</text>
</comment>
<organism evidence="3 4">
    <name type="scientific">Dawidia cretensis</name>
    <dbReference type="NCBI Taxonomy" id="2782350"/>
    <lineage>
        <taxon>Bacteria</taxon>
        <taxon>Pseudomonadati</taxon>
        <taxon>Bacteroidota</taxon>
        <taxon>Cytophagia</taxon>
        <taxon>Cytophagales</taxon>
        <taxon>Chryseotaleaceae</taxon>
        <taxon>Dawidia</taxon>
    </lineage>
</organism>
<proteinExistence type="predicted"/>
<dbReference type="Pfam" id="PF17973">
    <property type="entry name" value="bMG10"/>
    <property type="match status" value="1"/>
</dbReference>
<protein>
    <submittedName>
        <fullName evidence="3">Carboxypeptidase-like regulatory domain-containing protein</fullName>
    </submittedName>
</protein>
<dbReference type="InterPro" id="IPR041246">
    <property type="entry name" value="Bact_MG10"/>
</dbReference>
<dbReference type="GO" id="GO:0004180">
    <property type="term" value="F:carboxypeptidase activity"/>
    <property type="evidence" value="ECO:0007669"/>
    <property type="project" value="UniProtKB-KW"/>
</dbReference>
<feature type="signal peptide" evidence="1">
    <location>
        <begin position="1"/>
        <end position="23"/>
    </location>
</feature>
<feature type="domain" description="Bacterial alpha-2-macroglobulin MG10" evidence="2">
    <location>
        <begin position="1626"/>
        <end position="1725"/>
    </location>
</feature>
<keyword evidence="1" id="KW-0732">Signal</keyword>
<dbReference type="InterPro" id="IPR008969">
    <property type="entry name" value="CarboxyPept-like_regulatory"/>
</dbReference>
<dbReference type="Gene3D" id="2.60.40.1120">
    <property type="entry name" value="Carboxypeptidase-like, regulatory domain"/>
    <property type="match status" value="1"/>
</dbReference>
<dbReference type="Pfam" id="PF13715">
    <property type="entry name" value="CarbopepD_reg_2"/>
    <property type="match status" value="1"/>
</dbReference>
<dbReference type="SUPFAM" id="SSF49464">
    <property type="entry name" value="Carboxypeptidase regulatory domain-like"/>
    <property type="match status" value="1"/>
</dbReference>
<keyword evidence="3" id="KW-0378">Hydrolase</keyword>
<feature type="chain" id="PRO_5042903843" evidence="1">
    <location>
        <begin position="24"/>
        <end position="1739"/>
    </location>
</feature>
<gene>
    <name evidence="3" type="ORF">KK062_17880</name>
</gene>
<dbReference type="Gene3D" id="1.50.10.20">
    <property type="match status" value="1"/>
</dbReference>
<keyword evidence="3" id="KW-0121">Carboxypeptidase</keyword>
<evidence type="ECO:0000256" key="1">
    <source>
        <dbReference type="SAM" id="SignalP"/>
    </source>
</evidence>
<dbReference type="GO" id="GO:0004866">
    <property type="term" value="F:endopeptidase inhibitor activity"/>
    <property type="evidence" value="ECO:0007669"/>
    <property type="project" value="TreeGrafter"/>
</dbReference>
<name>A0AAP2DZ96_9BACT</name>
<dbReference type="InterPro" id="IPR051802">
    <property type="entry name" value="YfhM-like"/>
</dbReference>
<accession>A0AAP2DZ96</accession>
<reference evidence="3 4" key="1">
    <citation type="submission" date="2021-05" db="EMBL/GenBank/DDBJ databases">
        <title>A Polyphasic approach of four new species of the genus Ohtaekwangia: Ohtaekwangia histidinii sp. nov., Ohtaekwangia cretensis sp. nov., Ohtaekwangia indiensis sp. nov., Ohtaekwangia reichenbachii sp. nov. from diverse environment.</title>
        <authorList>
            <person name="Octaviana S."/>
        </authorList>
    </citation>
    <scope>NUCLEOTIDE SEQUENCE [LARGE SCALE GENOMIC DNA]</scope>
    <source>
        <strain evidence="3 4">PWU5</strain>
    </source>
</reference>
<sequence>MQDFYRSACVICWLLAVALPAHPQDQDLATRRQSSYYTFIYKVRPGEVQRLYDNIRDFEVSMLDTLVDVYPTDSTYARTLPVGHYMFLYANGGELGGELRSVNNVDLKVLNNRRDLVLVLYDSLGREVADAQVYVRQKNIPYDTVSGTYRLASANRQGTLRVEYGGHVSYFMIQRQSNNGVVVRTGRKVLHSAPVKILLSPYHYVKRNISNLVYGDRLSPPGIYYRLSPLWGDVRMGGYVAMNKPVYKAGDTVRLKAYIVSPRGRRFRKPVDLYLSDNSYRDDMSDRELGTAKPFRPGAYTHELVLHDSLGLLRDRRYFIRLQRGRRRTLPEGSFQFQDYVLQQNTYSVRVEQGRPGEPSLLYLKGVDANDLPVYDARVEILLRPVRVQQYFPRQVFVPDTLWYHTLALDPVGETAVVLPDSVMPDVALRYEAVVSFLNSSQERVEKVVSLSYNRRPFPVALLLQGDTLQVKAWDAGKYPVSGPVRLETFTGVGISSMREVVLPYQEKVRYAATLYRVHYADSTVSLAPRDQAAALVFTARRTHDSLHVKTENPRHILFRYFLFRNSRLIASGKDVDVLWKRKADARATYTLSVQYTWGGNVYNEEHPFTFDTRELAIGVEHPEQVYPGQRAPITITVRDARGQPVRDVDLTAYAYTRKFTMPTDVAVPNLGRMPRKREERNVFMGERLKRWLSRPLSYTTWGARLGLDSLLFYRFLFPDGGYFENRQPADVAQVAPFVVLQGKVMPAHIVYIDGRVVYYDGALQQPYSFTVRPGEHTVTVRLPLSQITLPHVRIDSAQKLILSLDYNHLPVYATRVKMPYKLTKEEVVGLATHFIPVERAGIAKSTYLQQGDHYLTLNGREDSRRYWNTLLVGPVYPGMAAITHNDSVRMTFPIALDYQYQLRNNMLLLKEVDVRSRIQQGSRSWSMGFSLLRDRAYTAQRIRFLPEGTVKQFFHYRQPPGLSATTQRMGRVTLDPYPATRGLAVTTTCFIRLDDPQEQYPFAGNVLGRTLPVGTYRVVVVFETGQYMQVDSLVVRPYGHTYRTMDDSSLLAADPVSAAALAAAQRWLGTGPLDAVEREQEVARLRNQYYVPSAPRQPWGRAVQGRVTDETGLPIPGVNVMVRGTTQGTVSGVDGYYILDCPPNATLVFAFIGYDTQERMADQSVVNVSLYADVQMLQEVVVAGDRAVALGKITQHSNEVLRVTRSIVVNGSVQRSDSVAPDRAVIDSIYLQTAGHDSISVRYTASTRLYRDGELRTLPVYPRGTLETTGMFASLARDTTFTWRFTDTTAVTIHAQGDLSDVLLQEVAYLKTYAYDCNEQLASRLRALLVEQQLLTYQKKEFREQAAIEKLIRKLVSHQNRDGAWAWWNSGATDVWVTLHVARSLQLAAQQGYAVPVDRALLFRTLAGELSHDSLPVELAVMQFLLEQGQTVAAQDVVYAVRQSTRATLRERLLVESIVQLTGGKIDRAWIQSMRQMTSKGNYYWGVYDGPVDDNALTNTWQVYQLLAKEGGVAPQDLTRIRYYFLEMRGQHWRNTYESSLLLETLAPTLTNMSQRADHDVALRLSGDKQDTTIHAFPYTFRANVTTLQVSKTGDWPVYLTAHQQHRVENPAPVDKDFAVTTAFEPGSLRLAAGKPVRLTATVTVKHPAEYVMLEIPIPAGCSYGAKLPGANREEVYREHRYEKTVIFFKHLEPGVYRYTVELIPRFSGTYALNPARVECMYFPTLFGREGIKTVNVR</sequence>
<dbReference type="RefSeq" id="WP_254085698.1">
    <property type="nucleotide sequence ID" value="NZ_JAHESE010000019.1"/>
</dbReference>
<dbReference type="Proteomes" id="UP001319080">
    <property type="component" value="Unassembled WGS sequence"/>
</dbReference>
<evidence type="ECO:0000259" key="2">
    <source>
        <dbReference type="Pfam" id="PF17973"/>
    </source>
</evidence>
<dbReference type="EMBL" id="JAHESE010000019">
    <property type="protein sequence ID" value="MBT1710121.1"/>
    <property type="molecule type" value="Genomic_DNA"/>
</dbReference>
<dbReference type="InterPro" id="IPR008930">
    <property type="entry name" value="Terpenoid_cyclase/PrenylTrfase"/>
</dbReference>
<evidence type="ECO:0000313" key="3">
    <source>
        <dbReference type="EMBL" id="MBT1710121.1"/>
    </source>
</evidence>
<dbReference type="SUPFAM" id="SSF48239">
    <property type="entry name" value="Terpenoid cyclases/Protein prenyltransferases"/>
    <property type="match status" value="1"/>
</dbReference>
<keyword evidence="4" id="KW-1185">Reference proteome</keyword>
<dbReference type="PANTHER" id="PTHR40094:SF1">
    <property type="entry name" value="UBIQUITIN DOMAIN-CONTAINING PROTEIN"/>
    <property type="match status" value="1"/>
</dbReference>
<dbReference type="PANTHER" id="PTHR40094">
    <property type="entry name" value="ALPHA-2-MACROGLOBULIN HOMOLOG"/>
    <property type="match status" value="1"/>
</dbReference>
<evidence type="ECO:0000313" key="4">
    <source>
        <dbReference type="Proteomes" id="UP001319080"/>
    </source>
</evidence>